<gene>
    <name evidence="2" type="ORF">RUM4293_01789</name>
</gene>
<dbReference type="Proteomes" id="UP000050786">
    <property type="component" value="Unassembled WGS sequence"/>
</dbReference>
<dbReference type="EMBL" id="CYPS01000032">
    <property type="protein sequence ID" value="CUH42900.1"/>
    <property type="molecule type" value="Genomic_DNA"/>
</dbReference>
<proteinExistence type="predicted"/>
<feature type="region of interest" description="Disordered" evidence="1">
    <location>
        <begin position="1"/>
        <end position="24"/>
    </location>
</feature>
<accession>A0A0N7LNN3</accession>
<feature type="compositionally biased region" description="Polar residues" evidence="1">
    <location>
        <begin position="1"/>
        <end position="22"/>
    </location>
</feature>
<dbReference type="RefSeq" id="WP_058273062.1">
    <property type="nucleotide sequence ID" value="NZ_CYPS01000032.1"/>
</dbReference>
<evidence type="ECO:0000256" key="1">
    <source>
        <dbReference type="SAM" id="MobiDB-lite"/>
    </source>
</evidence>
<protein>
    <submittedName>
        <fullName evidence="2">Uncharacterized protein</fullName>
    </submittedName>
</protein>
<evidence type="ECO:0000313" key="2">
    <source>
        <dbReference type="EMBL" id="CUH42900.1"/>
    </source>
</evidence>
<organism evidence="2 3">
    <name type="scientific">Ruegeria atlantica</name>
    <dbReference type="NCBI Taxonomy" id="81569"/>
    <lineage>
        <taxon>Bacteria</taxon>
        <taxon>Pseudomonadati</taxon>
        <taxon>Pseudomonadota</taxon>
        <taxon>Alphaproteobacteria</taxon>
        <taxon>Rhodobacterales</taxon>
        <taxon>Roseobacteraceae</taxon>
        <taxon>Ruegeria</taxon>
    </lineage>
</organism>
<name>A0A0N7LNN3_9RHOB</name>
<dbReference type="AlphaFoldDB" id="A0A0N7LNN3"/>
<sequence>MNSADLGFSFNQSKNGDVSITHNGKRAATLRKEKAEWFLEDMSNLNFEGQQQEMARLTGNYRRGNERTAKQHPRNR</sequence>
<evidence type="ECO:0000313" key="3">
    <source>
        <dbReference type="Proteomes" id="UP000050786"/>
    </source>
</evidence>
<feature type="region of interest" description="Disordered" evidence="1">
    <location>
        <begin position="51"/>
        <end position="76"/>
    </location>
</feature>
<reference evidence="3" key="1">
    <citation type="submission" date="2015-09" db="EMBL/GenBank/DDBJ databases">
        <authorList>
            <person name="Rodrigo-Torres L."/>
            <person name="Arahal D.R."/>
        </authorList>
    </citation>
    <scope>NUCLEOTIDE SEQUENCE [LARGE SCALE GENOMIC DNA]</scope>
    <source>
        <strain evidence="3">CECT 4293</strain>
    </source>
</reference>
<keyword evidence="3" id="KW-1185">Reference proteome</keyword>